<sequence>MLTLCVHGPGVLDSGDARAIRAPNYASCRDSRAQVMQPLGLRDKDDGRPPGWAVREERVSPDYLVFMGRVTPLRTRMYMFRVV</sequence>
<reference evidence="1" key="1">
    <citation type="journal article" date="2020" name="bioRxiv">
        <title>Whole genome comparisons of ergot fungi reveals the divergence and evolution of species within the genus Claviceps are the result of varying mechanisms driving genome evolution and host range expansion.</title>
        <authorList>
            <person name="Wyka S.A."/>
            <person name="Mondo S.J."/>
            <person name="Liu M."/>
            <person name="Dettman J."/>
            <person name="Nalam V."/>
            <person name="Broders K.D."/>
        </authorList>
    </citation>
    <scope>NUCLEOTIDE SEQUENCE</scope>
    <source>
        <strain evidence="1">CCC 602</strain>
    </source>
</reference>
<dbReference type="Proteomes" id="UP000748025">
    <property type="component" value="Unassembled WGS sequence"/>
</dbReference>
<dbReference type="AlphaFoldDB" id="A0A9P7N6J3"/>
<keyword evidence="2" id="KW-1185">Reference proteome</keyword>
<comment type="caution">
    <text evidence="1">The sequence shown here is derived from an EMBL/GenBank/DDBJ whole genome shotgun (WGS) entry which is preliminary data.</text>
</comment>
<accession>A0A9P7N6J3</accession>
<protein>
    <submittedName>
        <fullName evidence="1">Uncharacterized protein</fullName>
    </submittedName>
</protein>
<evidence type="ECO:0000313" key="2">
    <source>
        <dbReference type="Proteomes" id="UP000748025"/>
    </source>
</evidence>
<dbReference type="EMBL" id="SRPW01001788">
    <property type="protein sequence ID" value="KAG5999103.1"/>
    <property type="molecule type" value="Genomic_DNA"/>
</dbReference>
<evidence type="ECO:0000313" key="1">
    <source>
        <dbReference type="EMBL" id="KAG5999103.1"/>
    </source>
</evidence>
<proteinExistence type="predicted"/>
<organism evidence="1 2">
    <name type="scientific">Claviceps pusilla</name>
    <dbReference type="NCBI Taxonomy" id="123648"/>
    <lineage>
        <taxon>Eukaryota</taxon>
        <taxon>Fungi</taxon>
        <taxon>Dikarya</taxon>
        <taxon>Ascomycota</taxon>
        <taxon>Pezizomycotina</taxon>
        <taxon>Sordariomycetes</taxon>
        <taxon>Hypocreomycetidae</taxon>
        <taxon>Hypocreales</taxon>
        <taxon>Clavicipitaceae</taxon>
        <taxon>Claviceps</taxon>
    </lineage>
</organism>
<name>A0A9P7N6J3_9HYPO</name>
<gene>
    <name evidence="1" type="ORF">E4U43_002277</name>
</gene>